<reference evidence="4" key="1">
    <citation type="submission" date="2017-09" db="EMBL/GenBank/DDBJ databases">
        <title>Depth-based differentiation of microbial function through sediment-hosted aquifers and enrichment of novel symbionts in the deep terrestrial subsurface.</title>
        <authorList>
            <person name="Probst A.J."/>
            <person name="Ladd B."/>
            <person name="Jarett J.K."/>
            <person name="Geller-Mcgrath D.E."/>
            <person name="Sieber C.M.K."/>
            <person name="Emerson J.B."/>
            <person name="Anantharaman K."/>
            <person name="Thomas B.C."/>
            <person name="Malmstrom R."/>
            <person name="Stieglmeier M."/>
            <person name="Klingl A."/>
            <person name="Woyke T."/>
            <person name="Ryan C.M."/>
            <person name="Banfield J.F."/>
        </authorList>
    </citation>
    <scope>NUCLEOTIDE SEQUENCE [LARGE SCALE GENOMIC DNA]</scope>
</reference>
<dbReference type="NCBIfam" id="TIGR01552">
    <property type="entry name" value="phd_fam"/>
    <property type="match status" value="1"/>
</dbReference>
<organism evidence="3 4">
    <name type="scientific">bacterium (Candidatus Ratteibacteria) CG01_land_8_20_14_3_00_40_19</name>
    <dbReference type="NCBI Taxonomy" id="2014290"/>
    <lineage>
        <taxon>Bacteria</taxon>
        <taxon>Candidatus Ratteibacteria</taxon>
    </lineage>
</organism>
<dbReference type="SUPFAM" id="SSF143120">
    <property type="entry name" value="YefM-like"/>
    <property type="match status" value="1"/>
</dbReference>
<name>A0A2M7E848_9BACT</name>
<evidence type="ECO:0000256" key="2">
    <source>
        <dbReference type="RuleBase" id="RU362080"/>
    </source>
</evidence>
<protein>
    <recommendedName>
        <fullName evidence="2">Antitoxin</fullName>
    </recommendedName>
</protein>
<dbReference type="Gene3D" id="3.40.1620.10">
    <property type="entry name" value="YefM-like domain"/>
    <property type="match status" value="1"/>
</dbReference>
<sequence>MQKTVSAIKVRRNLGELLNRSCYGGDEFIIQRAGKPIAALIPLGEFDTLVELREKSFSALDNIWRKTRGMKLTEKDIEKIIEKVRAEKR</sequence>
<comment type="function">
    <text evidence="2">Antitoxin component of a type II toxin-antitoxin (TA) system.</text>
</comment>
<evidence type="ECO:0000313" key="4">
    <source>
        <dbReference type="Proteomes" id="UP000228886"/>
    </source>
</evidence>
<dbReference type="Proteomes" id="UP000228886">
    <property type="component" value="Unassembled WGS sequence"/>
</dbReference>
<comment type="caution">
    <text evidence="3">The sequence shown here is derived from an EMBL/GenBank/DDBJ whole genome shotgun (WGS) entry which is preliminary data.</text>
</comment>
<dbReference type="AlphaFoldDB" id="A0A2M7E848"/>
<evidence type="ECO:0000313" key="3">
    <source>
        <dbReference type="EMBL" id="PIV63868.1"/>
    </source>
</evidence>
<dbReference type="InterPro" id="IPR006442">
    <property type="entry name" value="Antitoxin_Phd/YefM"/>
</dbReference>
<comment type="similarity">
    <text evidence="1 2">Belongs to the phD/YefM antitoxin family.</text>
</comment>
<dbReference type="EMBL" id="PETL01000244">
    <property type="protein sequence ID" value="PIV63868.1"/>
    <property type="molecule type" value="Genomic_DNA"/>
</dbReference>
<proteinExistence type="inferred from homology"/>
<accession>A0A2M7E848</accession>
<dbReference type="Pfam" id="PF02604">
    <property type="entry name" value="PhdYeFM_antitox"/>
    <property type="match status" value="1"/>
</dbReference>
<gene>
    <name evidence="3" type="ORF">COS11_05145</name>
</gene>
<dbReference type="InterPro" id="IPR036165">
    <property type="entry name" value="YefM-like_sf"/>
</dbReference>
<evidence type="ECO:0000256" key="1">
    <source>
        <dbReference type="ARBA" id="ARBA00009981"/>
    </source>
</evidence>